<feature type="chain" id="PRO_5008772142" evidence="2">
    <location>
        <begin position="20"/>
        <end position="216"/>
    </location>
</feature>
<reference evidence="3 5" key="1">
    <citation type="journal article" date="2012" name="Nature">
        <title>Algal genomes reveal evolutionary mosaicism and the fate of nucleomorphs.</title>
        <authorList>
            <consortium name="DOE Joint Genome Institute"/>
            <person name="Curtis B.A."/>
            <person name="Tanifuji G."/>
            <person name="Burki F."/>
            <person name="Gruber A."/>
            <person name="Irimia M."/>
            <person name="Maruyama S."/>
            <person name="Arias M.C."/>
            <person name="Ball S.G."/>
            <person name="Gile G.H."/>
            <person name="Hirakawa Y."/>
            <person name="Hopkins J.F."/>
            <person name="Kuo A."/>
            <person name="Rensing S.A."/>
            <person name="Schmutz J."/>
            <person name="Symeonidi A."/>
            <person name="Elias M."/>
            <person name="Eveleigh R.J."/>
            <person name="Herman E.K."/>
            <person name="Klute M.J."/>
            <person name="Nakayama T."/>
            <person name="Obornik M."/>
            <person name="Reyes-Prieto A."/>
            <person name="Armbrust E.V."/>
            <person name="Aves S.J."/>
            <person name="Beiko R.G."/>
            <person name="Coutinho P."/>
            <person name="Dacks J.B."/>
            <person name="Durnford D.G."/>
            <person name="Fast N.M."/>
            <person name="Green B.R."/>
            <person name="Grisdale C.J."/>
            <person name="Hempel F."/>
            <person name="Henrissat B."/>
            <person name="Hoppner M.P."/>
            <person name="Ishida K."/>
            <person name="Kim E."/>
            <person name="Koreny L."/>
            <person name="Kroth P.G."/>
            <person name="Liu Y."/>
            <person name="Malik S.B."/>
            <person name="Maier U.G."/>
            <person name="McRose D."/>
            <person name="Mock T."/>
            <person name="Neilson J.A."/>
            <person name="Onodera N.T."/>
            <person name="Poole A.M."/>
            <person name="Pritham E.J."/>
            <person name="Richards T.A."/>
            <person name="Rocap G."/>
            <person name="Roy S.W."/>
            <person name="Sarai C."/>
            <person name="Schaack S."/>
            <person name="Shirato S."/>
            <person name="Slamovits C.H."/>
            <person name="Spencer D.F."/>
            <person name="Suzuki S."/>
            <person name="Worden A.Z."/>
            <person name="Zauner S."/>
            <person name="Barry K."/>
            <person name="Bell C."/>
            <person name="Bharti A.K."/>
            <person name="Crow J.A."/>
            <person name="Grimwood J."/>
            <person name="Kramer R."/>
            <person name="Lindquist E."/>
            <person name="Lucas S."/>
            <person name="Salamov A."/>
            <person name="McFadden G.I."/>
            <person name="Lane C.E."/>
            <person name="Keeling P.J."/>
            <person name="Gray M.W."/>
            <person name="Grigoriev I.V."/>
            <person name="Archibald J.M."/>
        </authorList>
    </citation>
    <scope>NUCLEOTIDE SEQUENCE</scope>
    <source>
        <strain evidence="3 5">CCMP2712</strain>
    </source>
</reference>
<feature type="signal peptide" evidence="2">
    <location>
        <begin position="1"/>
        <end position="19"/>
    </location>
</feature>
<dbReference type="KEGG" id="gtt:GUITHDRAFT_149960"/>
<sequence length="216" mass="23736">MRRLNFLLIAATACLAVEANPTCPQPCAGYNCTAELLLQGQYSKFSFPDGIFGSKQWDIRVVTRDSLITQRQFMVQIFDSENFLKFSNNEANVASCNEWSELNHFQLCLSLQGNKCRSIQSSSGSDMPYTTVVVSCGAQNQLNCNLDISVKVVPQENTGCKAGSISCGALGGILAAIIIVILVAMGSLLYRRRNFRSREFEINAEKTSRDGARSPI</sequence>
<keyword evidence="1" id="KW-1133">Transmembrane helix</keyword>
<accession>L1K3B2</accession>
<evidence type="ECO:0000256" key="2">
    <source>
        <dbReference type="SAM" id="SignalP"/>
    </source>
</evidence>
<protein>
    <submittedName>
        <fullName evidence="3 4">Uncharacterized protein</fullName>
    </submittedName>
</protein>
<dbReference type="HOGENOM" id="CLU_1279775_0_0_1"/>
<dbReference type="Proteomes" id="UP000011087">
    <property type="component" value="Unassembled WGS sequence"/>
</dbReference>
<dbReference type="EnsemblProtists" id="EKX55104">
    <property type="protein sequence ID" value="EKX55104"/>
    <property type="gene ID" value="GUITHDRAFT_149960"/>
</dbReference>
<keyword evidence="1" id="KW-0812">Transmembrane</keyword>
<evidence type="ECO:0000256" key="1">
    <source>
        <dbReference type="SAM" id="Phobius"/>
    </source>
</evidence>
<keyword evidence="1" id="KW-0472">Membrane</keyword>
<reference evidence="4" key="3">
    <citation type="submission" date="2015-06" db="UniProtKB">
        <authorList>
            <consortium name="EnsemblProtists"/>
        </authorList>
    </citation>
    <scope>IDENTIFICATION</scope>
</reference>
<dbReference type="GeneID" id="17311692"/>
<keyword evidence="2" id="KW-0732">Signal</keyword>
<name>L1K3B2_GUITC</name>
<dbReference type="RefSeq" id="XP_005842084.1">
    <property type="nucleotide sequence ID" value="XM_005842027.1"/>
</dbReference>
<feature type="transmembrane region" description="Helical" evidence="1">
    <location>
        <begin position="169"/>
        <end position="190"/>
    </location>
</feature>
<evidence type="ECO:0000313" key="5">
    <source>
        <dbReference type="Proteomes" id="UP000011087"/>
    </source>
</evidence>
<organism evidence="3">
    <name type="scientific">Guillardia theta (strain CCMP2712)</name>
    <name type="common">Cryptophyte</name>
    <dbReference type="NCBI Taxonomy" id="905079"/>
    <lineage>
        <taxon>Eukaryota</taxon>
        <taxon>Cryptophyceae</taxon>
        <taxon>Pyrenomonadales</taxon>
        <taxon>Geminigeraceae</taxon>
        <taxon>Guillardia</taxon>
    </lineage>
</organism>
<keyword evidence="5" id="KW-1185">Reference proteome</keyword>
<gene>
    <name evidence="3" type="ORF">GUITHDRAFT_149960</name>
</gene>
<evidence type="ECO:0000313" key="4">
    <source>
        <dbReference type="EnsemblProtists" id="EKX55104"/>
    </source>
</evidence>
<proteinExistence type="predicted"/>
<dbReference type="PaxDb" id="55529-EKX55104"/>
<reference evidence="5" key="2">
    <citation type="submission" date="2012-11" db="EMBL/GenBank/DDBJ databases">
        <authorList>
            <person name="Kuo A."/>
            <person name="Curtis B.A."/>
            <person name="Tanifuji G."/>
            <person name="Burki F."/>
            <person name="Gruber A."/>
            <person name="Irimia M."/>
            <person name="Maruyama S."/>
            <person name="Arias M.C."/>
            <person name="Ball S.G."/>
            <person name="Gile G.H."/>
            <person name="Hirakawa Y."/>
            <person name="Hopkins J.F."/>
            <person name="Rensing S.A."/>
            <person name="Schmutz J."/>
            <person name="Symeonidi A."/>
            <person name="Elias M."/>
            <person name="Eveleigh R.J."/>
            <person name="Herman E.K."/>
            <person name="Klute M.J."/>
            <person name="Nakayama T."/>
            <person name="Obornik M."/>
            <person name="Reyes-Prieto A."/>
            <person name="Armbrust E.V."/>
            <person name="Aves S.J."/>
            <person name="Beiko R.G."/>
            <person name="Coutinho P."/>
            <person name="Dacks J.B."/>
            <person name="Durnford D.G."/>
            <person name="Fast N.M."/>
            <person name="Green B.R."/>
            <person name="Grisdale C."/>
            <person name="Hempe F."/>
            <person name="Henrissat B."/>
            <person name="Hoppner M.P."/>
            <person name="Ishida K.-I."/>
            <person name="Kim E."/>
            <person name="Koreny L."/>
            <person name="Kroth P.G."/>
            <person name="Liu Y."/>
            <person name="Malik S.-B."/>
            <person name="Maier U.G."/>
            <person name="McRose D."/>
            <person name="Mock T."/>
            <person name="Neilson J.A."/>
            <person name="Onodera N.T."/>
            <person name="Poole A.M."/>
            <person name="Pritham E.J."/>
            <person name="Richards T.A."/>
            <person name="Rocap G."/>
            <person name="Roy S.W."/>
            <person name="Sarai C."/>
            <person name="Schaack S."/>
            <person name="Shirato S."/>
            <person name="Slamovits C.H."/>
            <person name="Spencer D.F."/>
            <person name="Suzuki S."/>
            <person name="Worden A.Z."/>
            <person name="Zauner S."/>
            <person name="Barry K."/>
            <person name="Bell C."/>
            <person name="Bharti A.K."/>
            <person name="Crow J.A."/>
            <person name="Grimwood J."/>
            <person name="Kramer R."/>
            <person name="Lindquist E."/>
            <person name="Lucas S."/>
            <person name="Salamov A."/>
            <person name="McFadden G.I."/>
            <person name="Lane C.E."/>
            <person name="Keeling P.J."/>
            <person name="Gray M.W."/>
            <person name="Grigoriev I.V."/>
            <person name="Archibald J.M."/>
        </authorList>
    </citation>
    <scope>NUCLEOTIDE SEQUENCE</scope>
    <source>
        <strain evidence="5">CCMP2712</strain>
    </source>
</reference>
<dbReference type="AlphaFoldDB" id="L1K3B2"/>
<evidence type="ECO:0000313" key="3">
    <source>
        <dbReference type="EMBL" id="EKX55104.1"/>
    </source>
</evidence>
<dbReference type="EMBL" id="JH992966">
    <property type="protein sequence ID" value="EKX55104.1"/>
    <property type="molecule type" value="Genomic_DNA"/>
</dbReference>